<evidence type="ECO:0000259" key="2">
    <source>
        <dbReference type="Pfam" id="PF17667"/>
    </source>
</evidence>
<protein>
    <recommendedName>
        <fullName evidence="2">Fungal-type protein kinase domain-containing protein</fullName>
    </recommendedName>
</protein>
<feature type="region of interest" description="Disordered" evidence="1">
    <location>
        <begin position="698"/>
        <end position="779"/>
    </location>
</feature>
<reference evidence="4" key="2">
    <citation type="submission" date="2015-01" db="EMBL/GenBank/DDBJ databases">
        <title>Evolutionary Origins and Diversification of the Mycorrhizal Mutualists.</title>
        <authorList>
            <consortium name="DOE Joint Genome Institute"/>
            <consortium name="Mycorrhizal Genomics Consortium"/>
            <person name="Kohler A."/>
            <person name="Kuo A."/>
            <person name="Nagy L.G."/>
            <person name="Floudas D."/>
            <person name="Copeland A."/>
            <person name="Barry K.W."/>
            <person name="Cichocki N."/>
            <person name="Veneault-Fourrey C."/>
            <person name="LaButti K."/>
            <person name="Lindquist E.A."/>
            <person name="Lipzen A."/>
            <person name="Lundell T."/>
            <person name="Morin E."/>
            <person name="Murat C."/>
            <person name="Riley R."/>
            <person name="Ohm R."/>
            <person name="Sun H."/>
            <person name="Tunlid A."/>
            <person name="Henrissat B."/>
            <person name="Grigoriev I.V."/>
            <person name="Hibbett D.S."/>
            <person name="Martin F."/>
        </authorList>
    </citation>
    <scope>NUCLEOTIDE SEQUENCE [LARGE SCALE GENOMIC DNA]</scope>
    <source>
        <strain evidence="4">MAFF 305830</strain>
    </source>
</reference>
<dbReference type="Pfam" id="PF17667">
    <property type="entry name" value="Pkinase_fungal"/>
    <property type="match status" value="1"/>
</dbReference>
<proteinExistence type="predicted"/>
<dbReference type="InterPro" id="IPR040976">
    <property type="entry name" value="Pkinase_fungal"/>
</dbReference>
<feature type="compositionally biased region" description="Basic and acidic residues" evidence="1">
    <location>
        <begin position="760"/>
        <end position="773"/>
    </location>
</feature>
<organism evidence="3 4">
    <name type="scientific">Serendipita vermifera MAFF 305830</name>
    <dbReference type="NCBI Taxonomy" id="933852"/>
    <lineage>
        <taxon>Eukaryota</taxon>
        <taxon>Fungi</taxon>
        <taxon>Dikarya</taxon>
        <taxon>Basidiomycota</taxon>
        <taxon>Agaricomycotina</taxon>
        <taxon>Agaricomycetes</taxon>
        <taxon>Sebacinales</taxon>
        <taxon>Serendipitaceae</taxon>
        <taxon>Serendipita</taxon>
    </lineage>
</organism>
<dbReference type="HOGENOM" id="CLU_021658_0_0_1"/>
<feature type="compositionally biased region" description="Low complexity" evidence="1">
    <location>
        <begin position="707"/>
        <end position="733"/>
    </location>
</feature>
<evidence type="ECO:0000256" key="1">
    <source>
        <dbReference type="SAM" id="MobiDB-lite"/>
    </source>
</evidence>
<dbReference type="AlphaFoldDB" id="A0A0C2WC42"/>
<reference evidence="3 4" key="1">
    <citation type="submission" date="2014-04" db="EMBL/GenBank/DDBJ databases">
        <authorList>
            <consortium name="DOE Joint Genome Institute"/>
            <person name="Kuo A."/>
            <person name="Zuccaro A."/>
            <person name="Kohler A."/>
            <person name="Nagy L.G."/>
            <person name="Floudas D."/>
            <person name="Copeland A."/>
            <person name="Barry K.W."/>
            <person name="Cichocki N."/>
            <person name="Veneault-Fourrey C."/>
            <person name="LaButti K."/>
            <person name="Lindquist E.A."/>
            <person name="Lipzen A."/>
            <person name="Lundell T."/>
            <person name="Morin E."/>
            <person name="Murat C."/>
            <person name="Sun H."/>
            <person name="Tunlid A."/>
            <person name="Henrissat B."/>
            <person name="Grigoriev I.V."/>
            <person name="Hibbett D.S."/>
            <person name="Martin F."/>
            <person name="Nordberg H.P."/>
            <person name="Cantor M.N."/>
            <person name="Hua S.X."/>
        </authorList>
    </citation>
    <scope>NUCLEOTIDE SEQUENCE [LARGE SCALE GENOMIC DNA]</scope>
    <source>
        <strain evidence="3 4">MAFF 305830</strain>
    </source>
</reference>
<gene>
    <name evidence="3" type="ORF">M408DRAFT_27320</name>
</gene>
<accession>A0A0C2WC42</accession>
<dbReference type="OrthoDB" id="5569250at2759"/>
<sequence>MPSQGEDSAVDPPDDAEEDLLTSSPLKRIIPSVSGHNRQEVAGSVYHHFAYEVDNATMWELLKLSDEKSKLEKVFGKPPSFVNRVSKMSMPLPTKYCIYLNEISQMVRKRIRKLKVPYIKFVDTPYRPPKDHPTGTMNEPDLIALKFQEEDHEIPEDVFWSAVETTGEIKSAGDTVVGAFTKARSYVGYLLQARPDRTTALGIYTEEKGFKLILHNCFGSFGTKLLVWGNQPNILLLCAWVWCLYHPITMTVDPTITRTVVWPTKGAATYDPPTFDVKTPGEVFPGCSVLTAGAHFGRRTIVLNTQTPGTVIKEQYVDPGRRYEEGQILHKIHREGDFPGVVRVGWYGPVKDIIVKNNKSVKVEATPEHSMHEDVSEKVKMRLILKDTAFPLLDAETPLDVLIAIYDLLEVTRFLYAKYQILHRDISDGNVCLRKELVNDDDSFNKTLGDMCLASHMLQQQFGLSGVGRLATKLLLIDFDVSEDQGQKAGKRRPKPRTGAPLFMAGLLRTKQRKTGTYILPGMPELHGDAATAYKKCVLSRLDEFPQVKEELVKNTEKKMLDEHRHKLRYDAESAFWLLLYWVVLACPAEKKIDDYPIPETFWRNLTDSKDGEDYRSSCLERLANKAIVSDYDSLECLIKLMADHLVGDYDASQDQYRKHDAFLHEAFQRIILNFLFENYSAPFMTLKKGLINRKVEKKEAMRPPLSRASVDANRNSRSRSRSQSMSSTGTRRTQSELGAPLEMDIDTNIRGRARATGKHARDKEGDDLHDGNYKPSISTGHTLAIMLTKSTLCSQKRRRCGG</sequence>
<dbReference type="Proteomes" id="UP000054097">
    <property type="component" value="Unassembled WGS sequence"/>
</dbReference>
<keyword evidence="4" id="KW-1185">Reference proteome</keyword>
<dbReference type="EMBL" id="KN824328">
    <property type="protein sequence ID" value="KIM24033.1"/>
    <property type="molecule type" value="Genomic_DNA"/>
</dbReference>
<evidence type="ECO:0000313" key="3">
    <source>
        <dbReference type="EMBL" id="KIM24033.1"/>
    </source>
</evidence>
<feature type="domain" description="Fungal-type protein kinase" evidence="2">
    <location>
        <begin position="141"/>
        <end position="582"/>
    </location>
</feature>
<name>A0A0C2WC42_SERVB</name>
<evidence type="ECO:0000313" key="4">
    <source>
        <dbReference type="Proteomes" id="UP000054097"/>
    </source>
</evidence>